<name>A0A2G5HZT1_CERBT</name>
<feature type="compositionally biased region" description="Polar residues" evidence="8">
    <location>
        <begin position="752"/>
        <end position="764"/>
    </location>
</feature>
<dbReference type="Proteomes" id="UP000230605">
    <property type="component" value="Chromosome 2"/>
</dbReference>
<evidence type="ECO:0000259" key="9">
    <source>
        <dbReference type="PROSITE" id="PS50280"/>
    </source>
</evidence>
<evidence type="ECO:0000256" key="7">
    <source>
        <dbReference type="ARBA" id="ARBA00023242"/>
    </source>
</evidence>
<feature type="compositionally biased region" description="Basic and acidic residues" evidence="8">
    <location>
        <begin position="647"/>
        <end position="656"/>
    </location>
</feature>
<feature type="region of interest" description="Disordered" evidence="8">
    <location>
        <begin position="808"/>
        <end position="893"/>
    </location>
</feature>
<feature type="compositionally biased region" description="Low complexity" evidence="8">
    <location>
        <begin position="766"/>
        <end position="776"/>
    </location>
</feature>
<feature type="compositionally biased region" description="Low complexity" evidence="8">
    <location>
        <begin position="9"/>
        <end position="20"/>
    </location>
</feature>
<feature type="compositionally biased region" description="Basic residues" evidence="8">
    <location>
        <begin position="679"/>
        <end position="690"/>
    </location>
</feature>
<feature type="domain" description="AWS" evidence="11">
    <location>
        <begin position="379"/>
        <end position="430"/>
    </location>
</feature>
<evidence type="ECO:0000313" key="13">
    <source>
        <dbReference type="Proteomes" id="UP000230605"/>
    </source>
</evidence>
<dbReference type="AlphaFoldDB" id="A0A2G5HZT1"/>
<dbReference type="GO" id="GO:0042054">
    <property type="term" value="F:histone methyltransferase activity"/>
    <property type="evidence" value="ECO:0007669"/>
    <property type="project" value="InterPro"/>
</dbReference>
<reference evidence="12 13" key="1">
    <citation type="submission" date="2015-10" db="EMBL/GenBank/DDBJ databases">
        <title>The cercosporin biosynthetic gene cluster was horizontally transferred to several fungal lineages and shown to be expanded in Cercospora beticola based on microsynteny with recipient genomes.</title>
        <authorList>
            <person name="De Jonge R."/>
            <person name="Ebert M.K."/>
            <person name="Suttle J.C."/>
            <person name="Jurick Ii W.M."/>
            <person name="Secor G.A."/>
            <person name="Thomma B.P."/>
            <person name="Van De Peer Y."/>
            <person name="Bolton M.D."/>
        </authorList>
    </citation>
    <scope>NUCLEOTIDE SEQUENCE [LARGE SCALE GENOMIC DNA]</scope>
    <source>
        <strain evidence="12 13">09-40</strain>
    </source>
</reference>
<comment type="caution">
    <text evidence="12">The sequence shown here is derived from an EMBL/GenBank/DDBJ whole genome shotgun (WGS) entry which is preliminary data.</text>
</comment>
<dbReference type="Pfam" id="PF00856">
    <property type="entry name" value="SET"/>
    <property type="match status" value="1"/>
</dbReference>
<feature type="region of interest" description="Disordered" evidence="8">
    <location>
        <begin position="605"/>
        <end position="630"/>
    </location>
</feature>
<accession>A0A2G5HZT1</accession>
<dbReference type="SMART" id="SM00508">
    <property type="entry name" value="PostSET"/>
    <property type="match status" value="1"/>
</dbReference>
<dbReference type="GO" id="GO:0032259">
    <property type="term" value="P:methylation"/>
    <property type="evidence" value="ECO:0007669"/>
    <property type="project" value="UniProtKB-KW"/>
</dbReference>
<evidence type="ECO:0000256" key="2">
    <source>
        <dbReference type="ARBA" id="ARBA00004286"/>
    </source>
</evidence>
<feature type="region of interest" description="Disordered" evidence="8">
    <location>
        <begin position="278"/>
        <end position="313"/>
    </location>
</feature>
<dbReference type="SMART" id="SM00317">
    <property type="entry name" value="SET"/>
    <property type="match status" value="1"/>
</dbReference>
<evidence type="ECO:0000256" key="6">
    <source>
        <dbReference type="ARBA" id="ARBA00022691"/>
    </source>
</evidence>
<feature type="compositionally biased region" description="Polar residues" evidence="8">
    <location>
        <begin position="871"/>
        <end position="893"/>
    </location>
</feature>
<dbReference type="PROSITE" id="PS51215">
    <property type="entry name" value="AWS"/>
    <property type="match status" value="1"/>
</dbReference>
<dbReference type="InterPro" id="IPR050777">
    <property type="entry name" value="SET2_Histone-Lys_MeTrsfase"/>
</dbReference>
<dbReference type="PROSITE" id="PS50868">
    <property type="entry name" value="POST_SET"/>
    <property type="match status" value="1"/>
</dbReference>
<keyword evidence="7" id="KW-0539">Nucleus</keyword>
<dbReference type="OrthoDB" id="422362at2759"/>
<organism evidence="12 13">
    <name type="scientific">Cercospora beticola</name>
    <name type="common">Sugarbeet leaf spot fungus</name>
    <dbReference type="NCBI Taxonomy" id="122368"/>
    <lineage>
        <taxon>Eukaryota</taxon>
        <taxon>Fungi</taxon>
        <taxon>Dikarya</taxon>
        <taxon>Ascomycota</taxon>
        <taxon>Pezizomycotina</taxon>
        <taxon>Dothideomycetes</taxon>
        <taxon>Dothideomycetidae</taxon>
        <taxon>Mycosphaerellales</taxon>
        <taxon>Mycosphaerellaceae</taxon>
        <taxon>Cercospora</taxon>
    </lineage>
</organism>
<dbReference type="InterPro" id="IPR001214">
    <property type="entry name" value="SET_dom"/>
</dbReference>
<feature type="domain" description="Post-SET" evidence="10">
    <location>
        <begin position="564"/>
        <end position="580"/>
    </location>
</feature>
<evidence type="ECO:0000256" key="3">
    <source>
        <dbReference type="ARBA" id="ARBA00022454"/>
    </source>
</evidence>
<dbReference type="Gene3D" id="2.170.270.10">
    <property type="entry name" value="SET domain"/>
    <property type="match status" value="1"/>
</dbReference>
<dbReference type="InterPro" id="IPR006560">
    <property type="entry name" value="AWS_dom"/>
</dbReference>
<keyword evidence="6" id="KW-0949">S-adenosyl-L-methionine</keyword>
<sequence>MTPRRKTLTRTSSSSDSALSNIDVSGTAMDVDDISEQPAASTPPTSIGDDRSMHSAKAGTEAAEQQELASGGRSRRNRVSVNYNVKQLLDAQASEKTIEASGSKTRKASGLSGRTLVDREDTEPDVIENEDIDVELEDDLEKMLARTPQNGKGKAPAKKIERRPSMKDRAKNVASTLGKRTRDMVEAGKKKLGLVEEQDSPRRTKMLKELDMGPKGVLDEIDLDEFHEAPRPKKRVKTTKAPLPELAPIVVANPLQKTSTGNKVKKWQVQGLYAGQELDFDPNKPATKQKKLRKSRPESSSGPAAEEGEDLPKKKHLNFNLPMFGYLDADKTRSFRIPYDVYAPHNDKRMDEKPKDWHKLNKNRLVGEAKALWSKEAKLQPSFCSCSTPDQPGMGCDDDCLNRVMQYECDDTNCRLGADECSNRPFHELATRLKKGGRFDVGIEVVKTEQRGHGIRAARSFKPGQIIMEYTGEIITEGECQERMQKLYMNKQCYYLMEMERGLVLDGTKGSAARFINHSCDPNCEVRMTKVGGVPRMGIYAGPSGIMTNEELSYDYNFDNFGDNRQTCYCGSWNCRGYLGRRLRADEIKKLAKEEQERLRIAAEEAQKRAQQEARKKQEHDDRGSGWRGWLAVDDPEVKAKLKEEKRLKEEAEKNSVRAQRLAARRGDGPRPAVPAPKPARKKAEPKRKKTTEVKEETVLETSTDVQAVEEESDEDLKVDIVKKLSRPKHIRTTSTGSKFTEDIEMEDRPTSKASSRPPTSRSGISKKTTVSVKTSTEVERVEMSEVMEEDGSDIAVATHPSFAAELSNSNGANLSKAGSQADTVQATQGADENEEEEIALTKKSSKIEKKSKVDAAPKRSNSVRDRVKQAFSSVSSGTKTFRQSTLSFAKLS</sequence>
<feature type="compositionally biased region" description="Basic and acidic residues" evidence="8">
    <location>
        <begin position="605"/>
        <end position="625"/>
    </location>
</feature>
<feature type="region of interest" description="Disordered" evidence="8">
    <location>
        <begin position="647"/>
        <end position="795"/>
    </location>
</feature>
<evidence type="ECO:0000256" key="5">
    <source>
        <dbReference type="ARBA" id="ARBA00022679"/>
    </source>
</evidence>
<evidence type="ECO:0000259" key="11">
    <source>
        <dbReference type="PROSITE" id="PS51215"/>
    </source>
</evidence>
<dbReference type="PANTHER" id="PTHR22884">
    <property type="entry name" value="SET DOMAIN PROTEINS"/>
    <property type="match status" value="1"/>
</dbReference>
<feature type="region of interest" description="Disordered" evidence="8">
    <location>
        <begin position="1"/>
        <end position="115"/>
    </location>
</feature>
<feature type="compositionally biased region" description="Basic and acidic residues" evidence="8">
    <location>
        <begin position="846"/>
        <end position="869"/>
    </location>
</feature>
<feature type="compositionally biased region" description="Polar residues" evidence="8">
    <location>
        <begin position="808"/>
        <end position="831"/>
    </location>
</feature>
<evidence type="ECO:0000256" key="1">
    <source>
        <dbReference type="ARBA" id="ARBA00004123"/>
    </source>
</evidence>
<feature type="region of interest" description="Disordered" evidence="8">
    <location>
        <begin position="144"/>
        <end position="182"/>
    </location>
</feature>
<comment type="subcellular location">
    <subcellularLocation>
        <location evidence="2">Chromosome</location>
    </subcellularLocation>
    <subcellularLocation>
        <location evidence="1">Nucleus</location>
    </subcellularLocation>
</comment>
<dbReference type="SUPFAM" id="SSF82199">
    <property type="entry name" value="SET domain"/>
    <property type="match status" value="1"/>
</dbReference>
<evidence type="ECO:0000256" key="8">
    <source>
        <dbReference type="SAM" id="MobiDB-lite"/>
    </source>
</evidence>
<evidence type="ECO:0000313" key="12">
    <source>
        <dbReference type="EMBL" id="PIA98044.1"/>
    </source>
</evidence>
<protein>
    <submittedName>
        <fullName evidence="12">Histone-lysine N-methyltransferase, H3 lysine-36 specific</fullName>
    </submittedName>
</protein>
<dbReference type="InterPro" id="IPR003616">
    <property type="entry name" value="Post-SET_dom"/>
</dbReference>
<dbReference type="InterPro" id="IPR046341">
    <property type="entry name" value="SET_dom_sf"/>
</dbReference>
<feature type="domain" description="SET" evidence="9">
    <location>
        <begin position="441"/>
        <end position="557"/>
    </location>
</feature>
<dbReference type="PROSITE" id="PS50280">
    <property type="entry name" value="SET"/>
    <property type="match status" value="1"/>
</dbReference>
<dbReference type="EMBL" id="LKMD01000102">
    <property type="protein sequence ID" value="PIA98044.1"/>
    <property type="molecule type" value="Genomic_DNA"/>
</dbReference>
<evidence type="ECO:0000256" key="4">
    <source>
        <dbReference type="ARBA" id="ARBA00022603"/>
    </source>
</evidence>
<keyword evidence="5 12" id="KW-0808">Transferase</keyword>
<keyword evidence="4 12" id="KW-0489">Methyltransferase</keyword>
<dbReference type="GO" id="GO:0005634">
    <property type="term" value="C:nucleus"/>
    <property type="evidence" value="ECO:0007669"/>
    <property type="project" value="UniProtKB-SubCell"/>
</dbReference>
<dbReference type="Pfam" id="PF17907">
    <property type="entry name" value="AWS"/>
    <property type="match status" value="1"/>
</dbReference>
<dbReference type="GO" id="GO:0005694">
    <property type="term" value="C:chromosome"/>
    <property type="evidence" value="ECO:0007669"/>
    <property type="project" value="UniProtKB-SubCell"/>
</dbReference>
<gene>
    <name evidence="12" type="ORF">CB0940_05501</name>
</gene>
<feature type="compositionally biased region" description="Basic and acidic residues" evidence="8">
    <location>
        <begin position="158"/>
        <end position="171"/>
    </location>
</feature>
<proteinExistence type="predicted"/>
<keyword evidence="3" id="KW-0158">Chromosome</keyword>
<evidence type="ECO:0000259" key="10">
    <source>
        <dbReference type="PROSITE" id="PS50868"/>
    </source>
</evidence>